<reference evidence="1" key="1">
    <citation type="submission" date="2021-02" db="EMBL/GenBank/DDBJ databases">
        <title>Thiocyanate and organic carbon inputs drive convergent selection for specific autotrophic Afipia and Thiobacillus strains within complex microbiomes.</title>
        <authorList>
            <person name="Huddy R.J."/>
            <person name="Sachdeva R."/>
            <person name="Kadzinga F."/>
            <person name="Kantor R.S."/>
            <person name="Harrison S.T.L."/>
            <person name="Banfield J.F."/>
        </authorList>
    </citation>
    <scope>NUCLEOTIDE SEQUENCE</scope>
    <source>
        <strain evidence="1">SCN18_13_7_16_R3_B_64_19</strain>
    </source>
</reference>
<evidence type="ECO:0000313" key="2">
    <source>
        <dbReference type="Proteomes" id="UP000664800"/>
    </source>
</evidence>
<dbReference type="EMBL" id="JAFKMR010000009">
    <property type="protein sequence ID" value="MBN8742865.1"/>
    <property type="molecule type" value="Genomic_DNA"/>
</dbReference>
<proteinExistence type="predicted"/>
<sequence>MMTARQDENNVTSLSKAAITSKIKNLACVSQVAAKRSTFAAKANGPLR</sequence>
<dbReference type="RefSeq" id="WP_286728817.1">
    <property type="nucleotide sequence ID" value="NZ_DAIPFP010000004.1"/>
</dbReference>
<evidence type="ECO:0000313" key="1">
    <source>
        <dbReference type="EMBL" id="MBN8742865.1"/>
    </source>
</evidence>
<comment type="caution">
    <text evidence="1">The sequence shown here is derived from an EMBL/GenBank/DDBJ whole genome shotgun (WGS) entry which is preliminary data.</text>
</comment>
<accession>A0A8I1SSX7</accession>
<protein>
    <submittedName>
        <fullName evidence="1">Uncharacterized protein</fullName>
    </submittedName>
</protein>
<organism evidence="1 2">
    <name type="scientific">Thiomonas arsenitoxydans (strain DSM 22701 / CIP 110005 / 3As)</name>
    <dbReference type="NCBI Taxonomy" id="426114"/>
    <lineage>
        <taxon>Bacteria</taxon>
        <taxon>Pseudomonadati</taxon>
        <taxon>Pseudomonadota</taxon>
        <taxon>Betaproteobacteria</taxon>
        <taxon>Burkholderiales</taxon>
        <taxon>Thiomonas</taxon>
    </lineage>
</organism>
<dbReference type="AlphaFoldDB" id="A0A8I1SSX7"/>
<gene>
    <name evidence="1" type="ORF">J0I24_01005</name>
</gene>
<dbReference type="Proteomes" id="UP000664800">
    <property type="component" value="Unassembled WGS sequence"/>
</dbReference>
<name>A0A8I1SSX7_THIA3</name>